<dbReference type="InterPro" id="IPR002611">
    <property type="entry name" value="IstB_ATP-bd"/>
</dbReference>
<organism evidence="2 3">
    <name type="scientific">Segatella buccae</name>
    <dbReference type="NCBI Taxonomy" id="28126"/>
    <lineage>
        <taxon>Bacteria</taxon>
        <taxon>Pseudomonadati</taxon>
        <taxon>Bacteroidota</taxon>
        <taxon>Bacteroidia</taxon>
        <taxon>Bacteroidales</taxon>
        <taxon>Prevotellaceae</taxon>
        <taxon>Segatella</taxon>
    </lineage>
</organism>
<comment type="caution">
    <text evidence="2">The sequence shown here is derived from an EMBL/GenBank/DDBJ whole genome shotgun (WGS) entry which is preliminary data.</text>
</comment>
<proteinExistence type="predicted"/>
<gene>
    <name evidence="2" type="ORF">NCTC13063_00141</name>
</gene>
<evidence type="ECO:0000259" key="1">
    <source>
        <dbReference type="Pfam" id="PF01695"/>
    </source>
</evidence>
<dbReference type="GO" id="GO:0005524">
    <property type="term" value="F:ATP binding"/>
    <property type="evidence" value="ECO:0007669"/>
    <property type="project" value="InterPro"/>
</dbReference>
<feature type="domain" description="IstB-like ATP-binding" evidence="1">
    <location>
        <begin position="3"/>
        <end position="86"/>
    </location>
</feature>
<name>A0AAQ1UGR5_9BACT</name>
<dbReference type="RefSeq" id="WP_004342710.1">
    <property type="nucleotide sequence ID" value="NZ_JAHAJI010000025.1"/>
</dbReference>
<evidence type="ECO:0000313" key="3">
    <source>
        <dbReference type="Proteomes" id="UP000255283"/>
    </source>
</evidence>
<accession>A0AAQ1UGR5</accession>
<dbReference type="EMBL" id="UGTJ01000001">
    <property type="protein sequence ID" value="SUB78890.1"/>
    <property type="molecule type" value="Genomic_DNA"/>
</dbReference>
<dbReference type="Pfam" id="PF01695">
    <property type="entry name" value="IstB_IS21"/>
    <property type="match status" value="1"/>
</dbReference>
<dbReference type="Proteomes" id="UP000255283">
    <property type="component" value="Unassembled WGS sequence"/>
</dbReference>
<protein>
    <recommendedName>
        <fullName evidence="1">IstB-like ATP-binding domain-containing protein</fullName>
    </recommendedName>
</protein>
<dbReference type="AlphaFoldDB" id="A0AAQ1UGR5"/>
<reference evidence="2 3" key="1">
    <citation type="submission" date="2018-06" db="EMBL/GenBank/DDBJ databases">
        <authorList>
            <consortium name="Pathogen Informatics"/>
            <person name="Doyle S."/>
        </authorList>
    </citation>
    <scope>NUCLEOTIDE SEQUENCE [LARGE SCALE GENOMIC DNA]</scope>
    <source>
        <strain evidence="2 3">NCTC13063</strain>
    </source>
</reference>
<dbReference type="GeneID" id="93537034"/>
<evidence type="ECO:0000313" key="2">
    <source>
        <dbReference type="EMBL" id="SUB78890.1"/>
    </source>
</evidence>
<sequence>MLQMRLLGTHAAFKASREYFTTDRMTTEEFVPWLVTSEWDDRCNRTIERLIRQAGFRYQASVDHIDYSTERGIDCNLMQRLAGLGFYV</sequence>